<feature type="domain" description="Response regulatory" evidence="4">
    <location>
        <begin position="6"/>
        <end position="123"/>
    </location>
</feature>
<dbReference type="RefSeq" id="WP_028528323.1">
    <property type="nucleotide sequence ID" value="NZ_CABLBR010000010.1"/>
</dbReference>
<feature type="modified residue" description="4-aspartylphosphate" evidence="3">
    <location>
        <position position="56"/>
    </location>
</feature>
<dbReference type="InterPro" id="IPR029787">
    <property type="entry name" value="Nucleotide_cyclase"/>
</dbReference>
<dbReference type="CDD" id="cd01948">
    <property type="entry name" value="EAL"/>
    <property type="match status" value="1"/>
</dbReference>
<dbReference type="EMBL" id="CP102290">
    <property type="protein sequence ID" value="UWP59627.1"/>
    <property type="molecule type" value="Genomic_DNA"/>
</dbReference>
<reference evidence="7" key="1">
    <citation type="journal article" date="2022" name="Cell">
        <title>Design, construction, and in vivo augmentation of a complex gut microbiome.</title>
        <authorList>
            <person name="Cheng A.G."/>
            <person name="Ho P.Y."/>
            <person name="Aranda-Diaz A."/>
            <person name="Jain S."/>
            <person name="Yu F.B."/>
            <person name="Meng X."/>
            <person name="Wang M."/>
            <person name="Iakiviak M."/>
            <person name="Nagashima K."/>
            <person name="Zhao A."/>
            <person name="Murugkar P."/>
            <person name="Patil A."/>
            <person name="Atabakhsh K."/>
            <person name="Weakley A."/>
            <person name="Yan J."/>
            <person name="Brumbaugh A.R."/>
            <person name="Higginbottom S."/>
            <person name="Dimas A."/>
            <person name="Shiver A.L."/>
            <person name="Deutschbauer A."/>
            <person name="Neff N."/>
            <person name="Sonnenburg J.L."/>
            <person name="Huang K.C."/>
            <person name="Fischbach M.A."/>
        </authorList>
    </citation>
    <scope>NUCLEOTIDE SEQUENCE</scope>
    <source>
        <strain evidence="7">DSM 19829</strain>
    </source>
</reference>
<evidence type="ECO:0000313" key="8">
    <source>
        <dbReference type="Proteomes" id="UP001060164"/>
    </source>
</evidence>
<comment type="function">
    <text evidence="2">May play the central regulatory role in sporulation. It may be an element of the effector pathway responsible for the activation of sporulation genes in response to nutritional stress. Spo0A may act in concert with spo0H (a sigma factor) to control the expression of some genes that are critical to the sporulation process.</text>
</comment>
<dbReference type="InterPro" id="IPR043128">
    <property type="entry name" value="Rev_trsase/Diguanyl_cyclase"/>
</dbReference>
<dbReference type="SMART" id="SM00267">
    <property type="entry name" value="GGDEF"/>
    <property type="match status" value="2"/>
</dbReference>
<evidence type="ECO:0000259" key="5">
    <source>
        <dbReference type="PROSITE" id="PS50883"/>
    </source>
</evidence>
<accession>A0ABY5VGX4</accession>
<proteinExistence type="predicted"/>
<evidence type="ECO:0000256" key="3">
    <source>
        <dbReference type="PROSITE-ProRule" id="PRU00169"/>
    </source>
</evidence>
<dbReference type="InterPro" id="IPR000160">
    <property type="entry name" value="GGDEF_dom"/>
</dbReference>
<dbReference type="Pfam" id="PF00990">
    <property type="entry name" value="GGDEF"/>
    <property type="match status" value="2"/>
</dbReference>
<dbReference type="PROSITE" id="PS50110">
    <property type="entry name" value="RESPONSE_REGULATORY"/>
    <property type="match status" value="2"/>
</dbReference>
<dbReference type="InterPro" id="IPR035919">
    <property type="entry name" value="EAL_sf"/>
</dbReference>
<feature type="domain" description="GGDEF" evidence="6">
    <location>
        <begin position="163"/>
        <end position="291"/>
    </location>
</feature>
<dbReference type="SUPFAM" id="SSF55073">
    <property type="entry name" value="Nucleotide cyclase"/>
    <property type="match status" value="2"/>
</dbReference>
<dbReference type="PANTHER" id="PTHR33121">
    <property type="entry name" value="CYCLIC DI-GMP PHOSPHODIESTERASE PDEF"/>
    <property type="match status" value="1"/>
</dbReference>
<dbReference type="InterPro" id="IPR011006">
    <property type="entry name" value="CheY-like_superfamily"/>
</dbReference>
<dbReference type="PROSITE" id="PS50887">
    <property type="entry name" value="GGDEF"/>
    <property type="match status" value="2"/>
</dbReference>
<dbReference type="SUPFAM" id="SSF52172">
    <property type="entry name" value="CheY-like"/>
    <property type="match status" value="2"/>
</dbReference>
<dbReference type="SMART" id="SM00052">
    <property type="entry name" value="EAL"/>
    <property type="match status" value="1"/>
</dbReference>
<dbReference type="Gene3D" id="3.30.70.270">
    <property type="match status" value="2"/>
</dbReference>
<gene>
    <name evidence="7" type="ORF">NQ502_00770</name>
</gene>
<evidence type="ECO:0000256" key="1">
    <source>
        <dbReference type="ARBA" id="ARBA00018672"/>
    </source>
</evidence>
<evidence type="ECO:0000259" key="4">
    <source>
        <dbReference type="PROSITE" id="PS50110"/>
    </source>
</evidence>
<evidence type="ECO:0000313" key="7">
    <source>
        <dbReference type="EMBL" id="UWP59627.1"/>
    </source>
</evidence>
<name>A0ABY5VGX4_9FIRM</name>
<feature type="domain" description="GGDEF" evidence="6">
    <location>
        <begin position="728"/>
        <end position="858"/>
    </location>
</feature>
<dbReference type="SUPFAM" id="SSF141868">
    <property type="entry name" value="EAL domain-like"/>
    <property type="match status" value="1"/>
</dbReference>
<feature type="domain" description="EAL" evidence="5">
    <location>
        <begin position="299"/>
        <end position="553"/>
    </location>
</feature>
<dbReference type="Pfam" id="PF00072">
    <property type="entry name" value="Response_reg"/>
    <property type="match status" value="1"/>
</dbReference>
<comment type="caution">
    <text evidence="3">Lacks conserved residue(s) required for the propagation of feature annotation.</text>
</comment>
<dbReference type="SMART" id="SM00448">
    <property type="entry name" value="REC"/>
    <property type="match status" value="2"/>
</dbReference>
<dbReference type="Proteomes" id="UP001060164">
    <property type="component" value="Chromosome"/>
</dbReference>
<dbReference type="Gene3D" id="3.40.50.2300">
    <property type="match status" value="2"/>
</dbReference>
<dbReference type="InterPro" id="IPR001789">
    <property type="entry name" value="Sig_transdc_resp-reg_receiver"/>
</dbReference>
<dbReference type="Gene3D" id="3.20.20.450">
    <property type="entry name" value="EAL domain"/>
    <property type="match status" value="1"/>
</dbReference>
<keyword evidence="3" id="KW-0597">Phosphoprotein</keyword>
<dbReference type="InterPro" id="IPR050706">
    <property type="entry name" value="Cyclic-di-GMP_PDE-like"/>
</dbReference>
<sequence>MLLNKKILVVEDNEINRAALVAILAPEYTILEAENGSQALSVLEKYGVGISLILLDIYMPVMDGYTFLQHIKADPRVAAVPVIVTTSNDSEEDEVAALAHGATDFLTKPYRPQIILHRIAGITHLRETSALINELRYDRVTGVYSKEFFCQQARDILYGNPDVKYDILCSDIEDFKLINDTFGVAAGDRLLQQVAGLYTQRLGDHGICGRMGADQFACLLEHREDYSDEMFTQSDTRINSGFGDQNVVMKYGIYTVEDREVSVEQICDRALLAAQSIKGKYGRHFALYDDNLRGKLLRRQAITDCMETALDAGQFEVYLQPKYQIWDGWLAGAEALVRWNHPEWGLQPPAEFIPIFERNGFITKLDQYVWEQVCALLQEWDKKGYPAISISVNVSRMDIHNTDLTEVLSSMVQRYGLAPSRLHLEITESAYTETPKRIVETLGCLHKLGFIIEMDDFGSGYSSLNMLTEMPIDVLKLDMKFIHTEITRPSGQGILPFIVSMARWMKLSVVAEGVETREQLERLQLDGCDYAQGYYFAKPMPVRDFEAILSASPPTGVTVSSQSEASAVHRERILLVADEDAEYRAQVRRTFSDRFEVREAVSCEDTLRVLGSSWSEVAAVILSMTLPESGSLRILDAVQKERGGWEVQIIAAGPLELEQYAIEHGAADYAAKPHSQKVLRRRVLRAVSIHSLQERTHVLQDEACRDSMTGLLNRRGLDTITETLRREAASAVFMFDLDELKQFNDKYGHVEGDHLIIHFASLLRAHTRADDVLVRLGGDEFLVVMRQMRSLDDALKKGADICHAFYRSRYADLDTAACSAGVALWHDKEPIQEIIRRADEALYAAKNSGRGECMPWKGANEC</sequence>
<dbReference type="PANTHER" id="PTHR33121:SF70">
    <property type="entry name" value="SIGNALING PROTEIN YKOW"/>
    <property type="match status" value="1"/>
</dbReference>
<dbReference type="Pfam" id="PF00563">
    <property type="entry name" value="EAL"/>
    <property type="match status" value="1"/>
</dbReference>
<dbReference type="PROSITE" id="PS50883">
    <property type="entry name" value="EAL"/>
    <property type="match status" value="1"/>
</dbReference>
<organism evidence="7 8">
    <name type="scientific">Ruminococcus gauvreauii</name>
    <dbReference type="NCBI Taxonomy" id="438033"/>
    <lineage>
        <taxon>Bacteria</taxon>
        <taxon>Bacillati</taxon>
        <taxon>Bacillota</taxon>
        <taxon>Clostridia</taxon>
        <taxon>Eubacteriales</taxon>
        <taxon>Oscillospiraceae</taxon>
        <taxon>Ruminococcus</taxon>
    </lineage>
</organism>
<protein>
    <recommendedName>
        <fullName evidence="1">Stage 0 sporulation protein A homolog</fullName>
    </recommendedName>
</protein>
<evidence type="ECO:0000259" key="6">
    <source>
        <dbReference type="PROSITE" id="PS50887"/>
    </source>
</evidence>
<keyword evidence="8" id="KW-1185">Reference proteome</keyword>
<evidence type="ECO:0000256" key="2">
    <source>
        <dbReference type="ARBA" id="ARBA00024867"/>
    </source>
</evidence>
<dbReference type="NCBIfam" id="TIGR00254">
    <property type="entry name" value="GGDEF"/>
    <property type="match status" value="2"/>
</dbReference>
<feature type="domain" description="Response regulatory" evidence="4">
    <location>
        <begin position="573"/>
        <end position="687"/>
    </location>
</feature>
<dbReference type="CDD" id="cd01949">
    <property type="entry name" value="GGDEF"/>
    <property type="match status" value="1"/>
</dbReference>
<dbReference type="InterPro" id="IPR001633">
    <property type="entry name" value="EAL_dom"/>
</dbReference>